<dbReference type="SUPFAM" id="SSF52540">
    <property type="entry name" value="P-loop containing nucleoside triphosphate hydrolases"/>
    <property type="match status" value="1"/>
</dbReference>
<protein>
    <recommendedName>
        <fullName evidence="2">ATP-dependent DNA helicase</fullName>
        <ecNumber evidence="2">5.6.2.3</ecNumber>
    </recommendedName>
</protein>
<dbReference type="InterPro" id="IPR010285">
    <property type="entry name" value="DNA_helicase_pif1-like_DEAD"/>
</dbReference>
<comment type="cofactor">
    <cofactor evidence="2">
        <name>Mg(2+)</name>
        <dbReference type="ChEBI" id="CHEBI:18420"/>
    </cofactor>
</comment>
<dbReference type="InterPro" id="IPR027417">
    <property type="entry name" value="P-loop_NTPase"/>
</dbReference>
<name>A0AAV0G2A4_9ASTE</name>
<sequence>MLLRKRCRSLRDFVGMPMSPESDIPSIEDTIIHEDLKYDKCAMAETHAKLLKNMNEEQRSVYDKIMEFVDGTSGGVFFLYGHDGTGKTYVWKTLSAAIRSRGQIVLNVASSGIASLLLPGGRTAHSRFAIPLNVTEDSTCNIKCGSPLAKLIQMAKLII</sequence>
<organism evidence="4 5">
    <name type="scientific">Cuscuta epithymum</name>
    <dbReference type="NCBI Taxonomy" id="186058"/>
    <lineage>
        <taxon>Eukaryota</taxon>
        <taxon>Viridiplantae</taxon>
        <taxon>Streptophyta</taxon>
        <taxon>Embryophyta</taxon>
        <taxon>Tracheophyta</taxon>
        <taxon>Spermatophyta</taxon>
        <taxon>Magnoliopsida</taxon>
        <taxon>eudicotyledons</taxon>
        <taxon>Gunneridae</taxon>
        <taxon>Pentapetalae</taxon>
        <taxon>asterids</taxon>
        <taxon>lamiids</taxon>
        <taxon>Solanales</taxon>
        <taxon>Convolvulaceae</taxon>
        <taxon>Cuscuteae</taxon>
        <taxon>Cuscuta</taxon>
        <taxon>Cuscuta subgen. Cuscuta</taxon>
    </lineage>
</organism>
<keyword evidence="2" id="KW-0233">DNA recombination</keyword>
<keyword evidence="2" id="KW-0378">Hydrolase</keyword>
<dbReference type="GO" id="GO:0006310">
    <property type="term" value="P:DNA recombination"/>
    <property type="evidence" value="ECO:0007669"/>
    <property type="project" value="UniProtKB-KW"/>
</dbReference>
<comment type="similarity">
    <text evidence="2">Belongs to the helicase family.</text>
</comment>
<dbReference type="EC" id="5.6.2.3" evidence="2"/>
<keyword evidence="2" id="KW-0547">Nucleotide-binding</keyword>
<dbReference type="PANTHER" id="PTHR10492:SF101">
    <property type="entry name" value="ATP-DEPENDENT DNA HELICASE"/>
    <property type="match status" value="1"/>
</dbReference>
<accession>A0AAV0G2A4</accession>
<keyword evidence="2" id="KW-0234">DNA repair</keyword>
<feature type="domain" description="DNA helicase Pif1-like DEAD-box helicase" evidence="3">
    <location>
        <begin position="54"/>
        <end position="159"/>
    </location>
</feature>
<dbReference type="GO" id="GO:0006281">
    <property type="term" value="P:DNA repair"/>
    <property type="evidence" value="ECO:0007669"/>
    <property type="project" value="UniProtKB-KW"/>
</dbReference>
<reference evidence="4" key="1">
    <citation type="submission" date="2022-07" db="EMBL/GenBank/DDBJ databases">
        <authorList>
            <person name="Macas J."/>
            <person name="Novak P."/>
            <person name="Neumann P."/>
        </authorList>
    </citation>
    <scope>NUCLEOTIDE SEQUENCE</scope>
</reference>
<keyword evidence="2" id="KW-0347">Helicase</keyword>
<proteinExistence type="inferred from homology"/>
<dbReference type="GO" id="GO:0043139">
    <property type="term" value="F:5'-3' DNA helicase activity"/>
    <property type="evidence" value="ECO:0007669"/>
    <property type="project" value="UniProtKB-EC"/>
</dbReference>
<keyword evidence="5" id="KW-1185">Reference proteome</keyword>
<evidence type="ECO:0000256" key="1">
    <source>
        <dbReference type="ARBA" id="ARBA00004474"/>
    </source>
</evidence>
<dbReference type="GO" id="GO:0009536">
    <property type="term" value="C:plastid"/>
    <property type="evidence" value="ECO:0007669"/>
    <property type="project" value="UniProtKB-SubCell"/>
</dbReference>
<dbReference type="Pfam" id="PF05970">
    <property type="entry name" value="PIF1"/>
    <property type="match status" value="1"/>
</dbReference>
<gene>
    <name evidence="4" type="ORF">CEPIT_LOCUS39635</name>
</gene>
<evidence type="ECO:0000313" key="4">
    <source>
        <dbReference type="EMBL" id="CAH9142089.1"/>
    </source>
</evidence>
<evidence type="ECO:0000259" key="3">
    <source>
        <dbReference type="Pfam" id="PF05970"/>
    </source>
</evidence>
<dbReference type="EMBL" id="CAMAPF010001036">
    <property type="protein sequence ID" value="CAH9142089.1"/>
    <property type="molecule type" value="Genomic_DNA"/>
</dbReference>
<dbReference type="GO" id="GO:0005524">
    <property type="term" value="F:ATP binding"/>
    <property type="evidence" value="ECO:0007669"/>
    <property type="project" value="UniProtKB-KW"/>
</dbReference>
<evidence type="ECO:0000256" key="2">
    <source>
        <dbReference type="RuleBase" id="RU363044"/>
    </source>
</evidence>
<keyword evidence="2" id="KW-0067">ATP-binding</keyword>
<dbReference type="Gene3D" id="3.40.50.300">
    <property type="entry name" value="P-loop containing nucleotide triphosphate hydrolases"/>
    <property type="match status" value="1"/>
</dbReference>
<dbReference type="PANTHER" id="PTHR10492">
    <property type="match status" value="1"/>
</dbReference>
<evidence type="ECO:0000313" key="5">
    <source>
        <dbReference type="Proteomes" id="UP001152523"/>
    </source>
</evidence>
<keyword evidence="2" id="KW-0227">DNA damage</keyword>
<dbReference type="GO" id="GO:0016787">
    <property type="term" value="F:hydrolase activity"/>
    <property type="evidence" value="ECO:0007669"/>
    <property type="project" value="UniProtKB-KW"/>
</dbReference>
<dbReference type="Proteomes" id="UP001152523">
    <property type="component" value="Unassembled WGS sequence"/>
</dbReference>
<comment type="caution">
    <text evidence="4">The sequence shown here is derived from an EMBL/GenBank/DDBJ whole genome shotgun (WGS) entry which is preliminary data.</text>
</comment>
<comment type="catalytic activity">
    <reaction evidence="2">
        <text>ATP + H2O = ADP + phosphate + H(+)</text>
        <dbReference type="Rhea" id="RHEA:13065"/>
        <dbReference type="ChEBI" id="CHEBI:15377"/>
        <dbReference type="ChEBI" id="CHEBI:15378"/>
        <dbReference type="ChEBI" id="CHEBI:30616"/>
        <dbReference type="ChEBI" id="CHEBI:43474"/>
        <dbReference type="ChEBI" id="CHEBI:456216"/>
        <dbReference type="EC" id="5.6.2.3"/>
    </reaction>
</comment>
<comment type="subcellular location">
    <subcellularLocation>
        <location evidence="1">Plastid</location>
    </subcellularLocation>
</comment>
<dbReference type="AlphaFoldDB" id="A0AAV0G2A4"/>
<dbReference type="GO" id="GO:0000723">
    <property type="term" value="P:telomere maintenance"/>
    <property type="evidence" value="ECO:0007669"/>
    <property type="project" value="InterPro"/>
</dbReference>